<name>A0A2T7A398_TUBBO</name>
<dbReference type="Proteomes" id="UP000244722">
    <property type="component" value="Unassembled WGS sequence"/>
</dbReference>
<evidence type="ECO:0000313" key="1">
    <source>
        <dbReference type="EMBL" id="PUU82227.1"/>
    </source>
</evidence>
<dbReference type="AlphaFoldDB" id="A0A2T7A398"/>
<dbReference type="PROSITE" id="PS51257">
    <property type="entry name" value="PROKAR_LIPOPROTEIN"/>
    <property type="match status" value="1"/>
</dbReference>
<sequence length="160" mass="17806">MPPRIPSVSVCSPSISASTGCVMHRIPIVTTHGRPTYPYPPCICYPTGTSTARSQSLRERWTVALVKASASPRISRSPQLQSRKNYLTEKDSFPSQIPIVVIKQTSPVQPRKTKESGWLPYHHRILTLRTTSRILLPPLPRVCTVCAHTMPSQNVGFLFS</sequence>
<organism evidence="1 2">
    <name type="scientific">Tuber borchii</name>
    <name type="common">White truffle</name>
    <dbReference type="NCBI Taxonomy" id="42251"/>
    <lineage>
        <taxon>Eukaryota</taxon>
        <taxon>Fungi</taxon>
        <taxon>Dikarya</taxon>
        <taxon>Ascomycota</taxon>
        <taxon>Pezizomycotina</taxon>
        <taxon>Pezizomycetes</taxon>
        <taxon>Pezizales</taxon>
        <taxon>Tuberaceae</taxon>
        <taxon>Tuber</taxon>
    </lineage>
</organism>
<gene>
    <name evidence="1" type="ORF">B9Z19DRAFT_1075543</name>
</gene>
<dbReference type="EMBL" id="NESQ01000032">
    <property type="protein sequence ID" value="PUU82227.1"/>
    <property type="molecule type" value="Genomic_DNA"/>
</dbReference>
<evidence type="ECO:0000313" key="2">
    <source>
        <dbReference type="Proteomes" id="UP000244722"/>
    </source>
</evidence>
<protein>
    <submittedName>
        <fullName evidence="1">Uncharacterized protein</fullName>
    </submittedName>
</protein>
<keyword evidence="2" id="KW-1185">Reference proteome</keyword>
<accession>A0A2T7A398</accession>
<comment type="caution">
    <text evidence="1">The sequence shown here is derived from an EMBL/GenBank/DDBJ whole genome shotgun (WGS) entry which is preliminary data.</text>
</comment>
<proteinExistence type="predicted"/>
<reference evidence="1 2" key="1">
    <citation type="submission" date="2017-04" db="EMBL/GenBank/DDBJ databases">
        <title>Draft genome sequence of Tuber borchii Vittad., a whitish edible truffle.</title>
        <authorList>
            <consortium name="DOE Joint Genome Institute"/>
            <person name="Murat C."/>
            <person name="Kuo A."/>
            <person name="Barry K.W."/>
            <person name="Clum A."/>
            <person name="Dockter R.B."/>
            <person name="Fauchery L."/>
            <person name="Iotti M."/>
            <person name="Kohler A."/>
            <person name="Labutti K."/>
            <person name="Lindquist E.A."/>
            <person name="Lipzen A."/>
            <person name="Ohm R.A."/>
            <person name="Wang M."/>
            <person name="Grigoriev I.V."/>
            <person name="Zambonelli A."/>
            <person name="Martin F.M."/>
        </authorList>
    </citation>
    <scope>NUCLEOTIDE SEQUENCE [LARGE SCALE GENOMIC DNA]</scope>
    <source>
        <strain evidence="1 2">Tbo3840</strain>
    </source>
</reference>